<reference evidence="1" key="1">
    <citation type="journal article" date="2014" name="Front. Microbiol.">
        <title>High frequency of phylogenetically diverse reductive dehalogenase-homologous genes in deep subseafloor sedimentary metagenomes.</title>
        <authorList>
            <person name="Kawai M."/>
            <person name="Futagami T."/>
            <person name="Toyoda A."/>
            <person name="Takaki Y."/>
            <person name="Nishi S."/>
            <person name="Hori S."/>
            <person name="Arai W."/>
            <person name="Tsubouchi T."/>
            <person name="Morono Y."/>
            <person name="Uchiyama I."/>
            <person name="Ito T."/>
            <person name="Fujiyama A."/>
            <person name="Inagaki F."/>
            <person name="Takami H."/>
        </authorList>
    </citation>
    <scope>NUCLEOTIDE SEQUENCE</scope>
    <source>
        <strain evidence="1">Expedition CK06-06</strain>
    </source>
</reference>
<sequence length="122" mass="13578">MEVGTAKEVDLEASAKADLQTALTAEQSWFALGFQTPADEGTNVYHMSYFYSEEATSPKPKPPITTAGEIRFSSSAILFYFCPPCTAFFPLGKSYYAGYNASYKQDSPSNDRQASYRWCHLL</sequence>
<dbReference type="AlphaFoldDB" id="X1U4V6"/>
<protein>
    <submittedName>
        <fullName evidence="1">Uncharacterized protein</fullName>
    </submittedName>
</protein>
<name>X1U4V6_9ZZZZ</name>
<accession>X1U4V6</accession>
<gene>
    <name evidence="1" type="ORF">S12H4_27108</name>
</gene>
<evidence type="ECO:0000313" key="1">
    <source>
        <dbReference type="EMBL" id="GAI94860.1"/>
    </source>
</evidence>
<organism evidence="1">
    <name type="scientific">marine sediment metagenome</name>
    <dbReference type="NCBI Taxonomy" id="412755"/>
    <lineage>
        <taxon>unclassified sequences</taxon>
        <taxon>metagenomes</taxon>
        <taxon>ecological metagenomes</taxon>
    </lineage>
</organism>
<proteinExistence type="predicted"/>
<comment type="caution">
    <text evidence="1">The sequence shown here is derived from an EMBL/GenBank/DDBJ whole genome shotgun (WGS) entry which is preliminary data.</text>
</comment>
<dbReference type="EMBL" id="BARW01015446">
    <property type="protein sequence ID" value="GAI94860.1"/>
    <property type="molecule type" value="Genomic_DNA"/>
</dbReference>